<evidence type="ECO:0000256" key="2">
    <source>
        <dbReference type="ARBA" id="ARBA00011901"/>
    </source>
</evidence>
<evidence type="ECO:0000259" key="4">
    <source>
        <dbReference type="SMART" id="SM00646"/>
    </source>
</evidence>
<dbReference type="OrthoDB" id="9806267at2"/>
<keyword evidence="3 5" id="KW-0378">Hydrolase</keyword>
<gene>
    <name evidence="5" type="ordered locus">CLOAM1516</name>
</gene>
<dbReference type="KEGG" id="caci:CLOAM1516"/>
<dbReference type="EMBL" id="CU466930">
    <property type="protein sequence ID" value="CAO81366.1"/>
    <property type="molecule type" value="Genomic_DNA"/>
</dbReference>
<dbReference type="GO" id="GO:0030288">
    <property type="term" value="C:outer membrane-bounded periplasmic space"/>
    <property type="evidence" value="ECO:0007669"/>
    <property type="project" value="TreeGrafter"/>
</dbReference>
<organism evidence="5 6">
    <name type="scientific">Cloacimonas acidaminovorans (strain Evry)</name>
    <dbReference type="NCBI Taxonomy" id="459349"/>
    <lineage>
        <taxon>Bacteria</taxon>
        <taxon>Pseudomonadati</taxon>
        <taxon>Candidatus Cloacimonadota</taxon>
        <taxon>Candidatus Cloacimonadia</taxon>
        <taxon>Candidatus Cloacimonadales</taxon>
        <taxon>Candidatus Cloacimonadaceae</taxon>
        <taxon>Candidatus Cloacimonas</taxon>
    </lineage>
</organism>
<reference evidence="5 6" key="1">
    <citation type="journal article" date="2008" name="J. Bacteriol.">
        <title>'Candidatus Cloacamonas acidaminovorans': genome sequence reconstruction provides a first glimpse of a new bacterial division.</title>
        <authorList>
            <person name="Pelletier E."/>
            <person name="Kreimeyer A."/>
            <person name="Bocs S."/>
            <person name="Rouy Z."/>
            <person name="Gyapay G."/>
            <person name="Chouari R."/>
            <person name="Riviere D."/>
            <person name="Ganesan A."/>
            <person name="Daegelen P."/>
            <person name="Sghir A."/>
            <person name="Cohen G.N."/>
            <person name="Medigue C."/>
            <person name="Weissenbach J."/>
            <person name="Le Paslier D."/>
        </authorList>
    </citation>
    <scope>NUCLEOTIDE SEQUENCE [LARGE SCALE GENOMIC DNA]</scope>
    <source>
        <strain evidence="6">Evry</strain>
    </source>
</reference>
<evidence type="ECO:0000256" key="1">
    <source>
        <dbReference type="ARBA" id="ARBA00001561"/>
    </source>
</evidence>
<dbReference type="Pfam" id="PF01520">
    <property type="entry name" value="Amidase_3"/>
    <property type="match status" value="1"/>
</dbReference>
<dbReference type="SUPFAM" id="SSF53187">
    <property type="entry name" value="Zn-dependent exopeptidases"/>
    <property type="match status" value="1"/>
</dbReference>
<dbReference type="PANTHER" id="PTHR30404:SF0">
    <property type="entry name" value="N-ACETYLMURAMOYL-L-ALANINE AMIDASE AMIC"/>
    <property type="match status" value="1"/>
</dbReference>
<protein>
    <recommendedName>
        <fullName evidence="2">N-acetylmuramoyl-L-alanine amidase</fullName>
        <ecNumber evidence="2">3.5.1.28</ecNumber>
    </recommendedName>
</protein>
<sequence>MNKKFFVFFALLTCLGMLLGNITIQIKGEVKPVNLQETTLSSVSYVALKDFSAIFKAISKEDRSDNRLYLNLYDEQFIFLENSPYYTLKAVSYNMHYPLLRKGESLYLPSVFVTEQLKTHFPSLIQRKGSTLQIAKPIDNSVKTIVLDPGHGGKDPGAIGKKLKANEKDINLAVALKLKNLLEKELGVNVLLTREDDRFVSLYDRTRFANEKRADLFISLHSNSSKSTTSRGIETYYLSTAQTSDARAVEAMENAVVERFEGGSEAKKKYDDLSFILSDLAQTEHLENSNNMAFNVQQNLISGTQSIDRGVKQANFYVLRGAFMPSILVEMGFISHPEEEQLLVNEEYQDRLARTIFEGIKRFKFHYDRIRNT</sequence>
<dbReference type="SMART" id="SM00646">
    <property type="entry name" value="Ami_3"/>
    <property type="match status" value="1"/>
</dbReference>
<evidence type="ECO:0000313" key="6">
    <source>
        <dbReference type="Proteomes" id="UP000002019"/>
    </source>
</evidence>
<name>B0VFM8_CLOAI</name>
<dbReference type="FunFam" id="3.40.630.40:FF:000005">
    <property type="entry name" value="N-acetylmuramoyl-L-alanine amidase (AmiA)"/>
    <property type="match status" value="1"/>
</dbReference>
<dbReference type="GO" id="GO:0008745">
    <property type="term" value="F:N-acetylmuramoyl-L-alanine amidase activity"/>
    <property type="evidence" value="ECO:0007669"/>
    <property type="project" value="UniProtKB-EC"/>
</dbReference>
<evidence type="ECO:0000256" key="3">
    <source>
        <dbReference type="ARBA" id="ARBA00022801"/>
    </source>
</evidence>
<accession>B0VFM8</accession>
<feature type="domain" description="MurNAc-LAA" evidence="4">
    <location>
        <begin position="206"/>
        <end position="361"/>
    </location>
</feature>
<evidence type="ECO:0000313" key="5">
    <source>
        <dbReference type="EMBL" id="CAO81366.1"/>
    </source>
</evidence>
<dbReference type="InterPro" id="IPR050695">
    <property type="entry name" value="N-acetylmuramoyl_amidase_3"/>
</dbReference>
<dbReference type="Gene3D" id="3.40.630.40">
    <property type="entry name" value="Zn-dependent exopeptidases"/>
    <property type="match status" value="1"/>
</dbReference>
<dbReference type="Proteomes" id="UP000002019">
    <property type="component" value="Chromosome"/>
</dbReference>
<dbReference type="InterPro" id="IPR002508">
    <property type="entry name" value="MurNAc-LAA_cat"/>
</dbReference>
<dbReference type="GO" id="GO:0009253">
    <property type="term" value="P:peptidoglycan catabolic process"/>
    <property type="evidence" value="ECO:0007669"/>
    <property type="project" value="InterPro"/>
</dbReference>
<dbReference type="CDD" id="cd02696">
    <property type="entry name" value="MurNAc-LAA"/>
    <property type="match status" value="1"/>
</dbReference>
<dbReference type="AlphaFoldDB" id="B0VFM8"/>
<comment type="catalytic activity">
    <reaction evidence="1">
        <text>Hydrolyzes the link between N-acetylmuramoyl residues and L-amino acid residues in certain cell-wall glycopeptides.</text>
        <dbReference type="EC" id="3.5.1.28"/>
    </reaction>
</comment>
<dbReference type="eggNOG" id="COG0860">
    <property type="taxonomic scope" value="Bacteria"/>
</dbReference>
<dbReference type="EC" id="3.5.1.28" evidence="2"/>
<dbReference type="PANTHER" id="PTHR30404">
    <property type="entry name" value="N-ACETYLMURAMOYL-L-ALANINE AMIDASE"/>
    <property type="match status" value="1"/>
</dbReference>
<keyword evidence="6" id="KW-1185">Reference proteome</keyword>
<dbReference type="STRING" id="459349.CLOAM1516"/>
<dbReference type="HOGENOM" id="CLU_741237_0_0_0"/>
<proteinExistence type="predicted"/>
<dbReference type="RefSeq" id="WP_015425224.1">
    <property type="nucleotide sequence ID" value="NC_020449.1"/>
</dbReference>